<dbReference type="PROSITE" id="PS00697">
    <property type="entry name" value="DNA_LIGASE_A1"/>
    <property type="match status" value="1"/>
</dbReference>
<dbReference type="Pfam" id="PF01068">
    <property type="entry name" value="DNA_ligase_A_M"/>
    <property type="match status" value="1"/>
</dbReference>
<evidence type="ECO:0000256" key="2">
    <source>
        <dbReference type="ARBA" id="ARBA00022598"/>
    </source>
</evidence>
<evidence type="ECO:0000256" key="4">
    <source>
        <dbReference type="ARBA" id="ARBA00022705"/>
    </source>
</evidence>
<dbReference type="InterPro" id="IPR016059">
    <property type="entry name" value="DNA_ligase_ATP-dep_CS"/>
</dbReference>
<dbReference type="Gene3D" id="3.30.470.30">
    <property type="entry name" value="DNA ligase/mRNA capping enzyme"/>
    <property type="match status" value="1"/>
</dbReference>
<reference evidence="16 17" key="1">
    <citation type="submission" date="2017-11" db="EMBL/GenBank/DDBJ databases">
        <title>Draft genome sequence of Mitsuaria sp. HWN-4.</title>
        <authorList>
            <person name="Gundlapally S.R."/>
        </authorList>
    </citation>
    <scope>NUCLEOTIDE SEQUENCE [LARGE SCALE GENOMIC DNA]</scope>
    <source>
        <strain evidence="16 17">HWN-4</strain>
    </source>
</reference>
<keyword evidence="17" id="KW-1185">Reference proteome</keyword>
<evidence type="ECO:0000259" key="15">
    <source>
        <dbReference type="PROSITE" id="PS50160"/>
    </source>
</evidence>
<dbReference type="NCBIfam" id="TIGR04120">
    <property type="entry name" value="DNA_lig_bact"/>
    <property type="match status" value="1"/>
</dbReference>
<organism evidence="16 17">
    <name type="scientific">Roseateles chitinivorans</name>
    <dbReference type="NCBI Taxonomy" id="2917965"/>
    <lineage>
        <taxon>Bacteria</taxon>
        <taxon>Pseudomonadati</taxon>
        <taxon>Pseudomonadota</taxon>
        <taxon>Betaproteobacteria</taxon>
        <taxon>Burkholderiales</taxon>
        <taxon>Sphaerotilaceae</taxon>
        <taxon>Roseateles</taxon>
    </lineage>
</organism>
<comment type="caution">
    <text evidence="16">The sequence shown here is derived from an EMBL/GenBank/DDBJ whole genome shotgun (WGS) entry which is preliminary data.</text>
</comment>
<dbReference type="GO" id="GO:0003677">
    <property type="term" value="F:DNA binding"/>
    <property type="evidence" value="ECO:0007669"/>
    <property type="project" value="InterPro"/>
</dbReference>
<dbReference type="NCBIfam" id="NF006701">
    <property type="entry name" value="PRK09247.1"/>
    <property type="match status" value="1"/>
</dbReference>
<evidence type="ECO:0000256" key="13">
    <source>
        <dbReference type="ARBA" id="ARBA00034003"/>
    </source>
</evidence>
<evidence type="ECO:0000256" key="10">
    <source>
        <dbReference type="ARBA" id="ARBA00023172"/>
    </source>
</evidence>
<dbReference type="GO" id="GO:0005524">
    <property type="term" value="F:ATP binding"/>
    <property type="evidence" value="ECO:0007669"/>
    <property type="project" value="UniProtKB-KW"/>
</dbReference>
<dbReference type="SUPFAM" id="SSF50249">
    <property type="entry name" value="Nucleic acid-binding proteins"/>
    <property type="match status" value="1"/>
</dbReference>
<dbReference type="Pfam" id="PF04679">
    <property type="entry name" value="DNA_ligase_A_C"/>
    <property type="match status" value="1"/>
</dbReference>
<dbReference type="GO" id="GO:0003910">
    <property type="term" value="F:DNA ligase (ATP) activity"/>
    <property type="evidence" value="ECO:0007669"/>
    <property type="project" value="UniProtKB-EC"/>
</dbReference>
<evidence type="ECO:0000313" key="17">
    <source>
        <dbReference type="Proteomes" id="UP000231501"/>
    </source>
</evidence>
<feature type="domain" description="ATP-dependent DNA ligase family profile" evidence="15">
    <location>
        <begin position="317"/>
        <end position="449"/>
    </location>
</feature>
<comment type="catalytic activity">
    <reaction evidence="13">
        <text>ATP + (deoxyribonucleotide)n-3'-hydroxyl + 5'-phospho-(deoxyribonucleotide)m = (deoxyribonucleotide)n+m + AMP + diphosphate.</text>
        <dbReference type="EC" id="6.5.1.1"/>
    </reaction>
</comment>
<dbReference type="CDD" id="cd07972">
    <property type="entry name" value="OBF_DNA_ligase_Arch_LigB"/>
    <property type="match status" value="1"/>
</dbReference>
<dbReference type="Gene3D" id="1.10.3260.10">
    <property type="entry name" value="DNA ligase, ATP-dependent, N-terminal domain"/>
    <property type="match status" value="1"/>
</dbReference>
<keyword evidence="7" id="KW-0227">DNA damage</keyword>
<dbReference type="PANTHER" id="PTHR45674">
    <property type="entry name" value="DNA LIGASE 1/3 FAMILY MEMBER"/>
    <property type="match status" value="1"/>
</dbReference>
<dbReference type="InterPro" id="IPR012308">
    <property type="entry name" value="DNA_ligase_ATP-dep_N"/>
</dbReference>
<dbReference type="PROSITE" id="PS50160">
    <property type="entry name" value="DNA_LIGASE_A3"/>
    <property type="match status" value="1"/>
</dbReference>
<keyword evidence="5" id="KW-0479">Metal-binding</keyword>
<dbReference type="InterPro" id="IPR012310">
    <property type="entry name" value="DNA_ligase_ATP-dep_cent"/>
</dbReference>
<dbReference type="RefSeq" id="WP_099864423.1">
    <property type="nucleotide sequence ID" value="NZ_PEOG01000122.1"/>
</dbReference>
<evidence type="ECO:0000256" key="6">
    <source>
        <dbReference type="ARBA" id="ARBA00022741"/>
    </source>
</evidence>
<dbReference type="AlphaFoldDB" id="A0A2G9C2B5"/>
<gene>
    <name evidence="16" type="ORF">CS062_24360</name>
</gene>
<dbReference type="Pfam" id="PF04675">
    <property type="entry name" value="DNA_ligase_A_N"/>
    <property type="match status" value="1"/>
</dbReference>
<keyword evidence="3" id="KW-0132">Cell division</keyword>
<accession>A0A2G9C2B5</accession>
<dbReference type="SUPFAM" id="SSF56091">
    <property type="entry name" value="DNA ligase/mRNA capping enzyme, catalytic domain"/>
    <property type="match status" value="1"/>
</dbReference>
<protein>
    <recommendedName>
        <fullName evidence="1">DNA ligase (ATP)</fullName>
        <ecNumber evidence="1">6.5.1.1</ecNumber>
    </recommendedName>
</protein>
<proteinExistence type="predicted"/>
<keyword evidence="6" id="KW-0547">Nucleotide-binding</keyword>
<keyword evidence="11" id="KW-0234">DNA repair</keyword>
<evidence type="ECO:0000256" key="7">
    <source>
        <dbReference type="ARBA" id="ARBA00022763"/>
    </source>
</evidence>
<evidence type="ECO:0000256" key="1">
    <source>
        <dbReference type="ARBA" id="ARBA00012727"/>
    </source>
</evidence>
<feature type="compositionally biased region" description="Acidic residues" evidence="14">
    <location>
        <begin position="574"/>
        <end position="587"/>
    </location>
</feature>
<evidence type="ECO:0000256" key="14">
    <source>
        <dbReference type="SAM" id="MobiDB-lite"/>
    </source>
</evidence>
<dbReference type="GO" id="GO:0006310">
    <property type="term" value="P:DNA recombination"/>
    <property type="evidence" value="ECO:0007669"/>
    <property type="project" value="UniProtKB-KW"/>
</dbReference>
<dbReference type="Proteomes" id="UP000231501">
    <property type="component" value="Unassembled WGS sequence"/>
</dbReference>
<evidence type="ECO:0000313" key="16">
    <source>
        <dbReference type="EMBL" id="PIM50561.1"/>
    </source>
</evidence>
<dbReference type="EMBL" id="PEOG01000122">
    <property type="protein sequence ID" value="PIM50561.1"/>
    <property type="molecule type" value="Genomic_DNA"/>
</dbReference>
<dbReference type="GO" id="GO:0006281">
    <property type="term" value="P:DNA repair"/>
    <property type="evidence" value="ECO:0007669"/>
    <property type="project" value="UniProtKB-KW"/>
</dbReference>
<feature type="region of interest" description="Disordered" evidence="14">
    <location>
        <begin position="547"/>
        <end position="587"/>
    </location>
</feature>
<dbReference type="CDD" id="cd07897">
    <property type="entry name" value="Adenylation_DNA_ligase_Bac1"/>
    <property type="match status" value="1"/>
</dbReference>
<dbReference type="InterPro" id="IPR050191">
    <property type="entry name" value="ATP-dep_DNA_ligase"/>
</dbReference>
<dbReference type="InterPro" id="IPR036599">
    <property type="entry name" value="DNA_ligase_N_sf"/>
</dbReference>
<evidence type="ECO:0000256" key="8">
    <source>
        <dbReference type="ARBA" id="ARBA00022840"/>
    </source>
</evidence>
<keyword evidence="10" id="KW-0233">DNA recombination</keyword>
<evidence type="ECO:0000256" key="12">
    <source>
        <dbReference type="ARBA" id="ARBA00023306"/>
    </source>
</evidence>
<keyword evidence="2 16" id="KW-0436">Ligase</keyword>
<keyword evidence="9" id="KW-0460">Magnesium</keyword>
<dbReference type="OrthoDB" id="9767858at2"/>
<dbReference type="InterPro" id="IPR012340">
    <property type="entry name" value="NA-bd_OB-fold"/>
</dbReference>
<keyword evidence="4" id="KW-0235">DNA replication</keyword>
<dbReference type="GO" id="GO:0006260">
    <property type="term" value="P:DNA replication"/>
    <property type="evidence" value="ECO:0007669"/>
    <property type="project" value="UniProtKB-KW"/>
</dbReference>
<dbReference type="GO" id="GO:0046872">
    <property type="term" value="F:metal ion binding"/>
    <property type="evidence" value="ECO:0007669"/>
    <property type="project" value="UniProtKB-KW"/>
</dbReference>
<evidence type="ECO:0000256" key="11">
    <source>
        <dbReference type="ARBA" id="ARBA00023204"/>
    </source>
</evidence>
<evidence type="ECO:0000256" key="5">
    <source>
        <dbReference type="ARBA" id="ARBA00022723"/>
    </source>
</evidence>
<evidence type="ECO:0000256" key="3">
    <source>
        <dbReference type="ARBA" id="ARBA00022618"/>
    </source>
</evidence>
<dbReference type="PANTHER" id="PTHR45674:SF13">
    <property type="entry name" value="DNA LIGASE-RELATED"/>
    <property type="match status" value="1"/>
</dbReference>
<sequence length="587" mass="64668">MKAFAALYRELDASTSSLAKQAALQSYLREAPPADAAWAVYFLAGGKPRQLVPTRLLREQARLAAGLPEWLFDESYEAVGDLAETIALLLPEPTEVVERPLSAWMTEHLLPLRGQPPEALALTLQSQWASLAVEQRFVYFKLITGAFRVGVSKLQVTQALAAVGGVDAKLVAQRLMGYTHVGARPTAADHAALIAPAEAGAGEGNARGLQPYPFFLAHPLALPVEQFDAAIGPAADWLVEWKWDGIRAQLVRRGGEVAIWSRGEELVTERFPELRTMGEALPDGLVLDGEILVWRDGRAMPFAELQRRIGRKTLGAKLLRELPVALCVYDLLEQDGQDLRDQPQHERRTRLERLVASHPLPGLELSPLVDGADWRALAQTREQARALGVEGMMLKRRDARYGVGRTKDVGVWWKWKIDPLSVDAVLIYAQRGHGRRASLYTDYTFAVWNGPQDDPARQLVPFAKAYSGLTDAEIHEVDAAIRRTTIESFGPVRSVTPTMVFELGFEGIARSGRHKSGIAVRFPRMLRRREDKPVEEADTLQTLQALLPAGGDDEPVVRAAPRTSPATPAQGQLEDVEDAEDADEATP</sequence>
<keyword evidence="12" id="KW-0131">Cell cycle</keyword>
<feature type="compositionally biased region" description="Low complexity" evidence="14">
    <location>
        <begin position="558"/>
        <end position="569"/>
    </location>
</feature>
<evidence type="ECO:0000256" key="9">
    <source>
        <dbReference type="ARBA" id="ARBA00022842"/>
    </source>
</evidence>
<dbReference type="InterPro" id="IPR012309">
    <property type="entry name" value="DNA_ligase_ATP-dep_C"/>
</dbReference>
<name>A0A2G9C2B5_9BURK</name>
<keyword evidence="8" id="KW-0067">ATP-binding</keyword>
<dbReference type="InterPro" id="IPR026333">
    <property type="entry name" value="ATP_dep_DNA_lig_pp_1105_fam"/>
</dbReference>
<dbReference type="GO" id="GO:0051301">
    <property type="term" value="P:cell division"/>
    <property type="evidence" value="ECO:0007669"/>
    <property type="project" value="UniProtKB-KW"/>
</dbReference>
<dbReference type="EC" id="6.5.1.1" evidence="1"/>
<dbReference type="Gene3D" id="2.40.50.140">
    <property type="entry name" value="Nucleic acid-binding proteins"/>
    <property type="match status" value="1"/>
</dbReference>